<dbReference type="Proteomes" id="UP000183975">
    <property type="component" value="Unassembled WGS sequence"/>
</dbReference>
<dbReference type="SUPFAM" id="SSF52540">
    <property type="entry name" value="P-loop containing nucleoside triphosphate hydrolases"/>
    <property type="match status" value="1"/>
</dbReference>
<evidence type="ECO:0000313" key="1">
    <source>
        <dbReference type="EMBL" id="SHK75491.1"/>
    </source>
</evidence>
<evidence type="ECO:0000313" key="2">
    <source>
        <dbReference type="Proteomes" id="UP000183975"/>
    </source>
</evidence>
<gene>
    <name evidence="1" type="ORF">SAMN02745138_02294</name>
</gene>
<dbReference type="AlphaFoldDB" id="A0A1M6V271"/>
<reference evidence="1 2" key="1">
    <citation type="submission" date="2016-11" db="EMBL/GenBank/DDBJ databases">
        <authorList>
            <person name="Jaros S."/>
            <person name="Januszkiewicz K."/>
            <person name="Wedrychowicz H."/>
        </authorList>
    </citation>
    <scope>NUCLEOTIDE SEQUENCE [LARGE SCALE GENOMIC DNA]</scope>
    <source>
        <strain evidence="1 2">DSM 14214</strain>
    </source>
</reference>
<dbReference type="EMBL" id="FRAH01000043">
    <property type="protein sequence ID" value="SHK75491.1"/>
    <property type="molecule type" value="Genomic_DNA"/>
</dbReference>
<organism evidence="1 2">
    <name type="scientific">Anaerotignum lactatifermentans DSM 14214</name>
    <dbReference type="NCBI Taxonomy" id="1121323"/>
    <lineage>
        <taxon>Bacteria</taxon>
        <taxon>Bacillati</taxon>
        <taxon>Bacillota</taxon>
        <taxon>Clostridia</taxon>
        <taxon>Lachnospirales</taxon>
        <taxon>Anaerotignaceae</taxon>
        <taxon>Anaerotignum</taxon>
    </lineage>
</organism>
<sequence>MRKHITVFGSPSSGKTLFSFVLADALTKDQKRVLIISSDEIIPILPMLEDGKMGLGRLFSEEINQLHFTQAVKVLRENPLVGVLGYGLQEEGIRDEAQMEIFCSIAESLSDSIIWDLTSDMSNPFCRFAKKKAELSVCILTPDKRGLLYEQENERNLPQNSIYLAGQVKPYSPYEEVSEKIGGFDGMLPFGKELEIAYLEGRMIKGGSLCHRKYWDAVQMICDRMEET</sequence>
<dbReference type="OrthoDB" id="1705293at2"/>
<accession>A0A1M6V271</accession>
<dbReference type="RefSeq" id="WP_072851922.1">
    <property type="nucleotide sequence ID" value="NZ_FRAH01000043.1"/>
</dbReference>
<keyword evidence="2" id="KW-1185">Reference proteome</keyword>
<dbReference type="InterPro" id="IPR027417">
    <property type="entry name" value="P-loop_NTPase"/>
</dbReference>
<name>A0A1M6V271_9FIRM</name>
<protein>
    <submittedName>
        <fullName evidence="1">Uncharacterized protein</fullName>
    </submittedName>
</protein>
<proteinExistence type="predicted"/>